<dbReference type="GO" id="GO:0003677">
    <property type="term" value="F:DNA binding"/>
    <property type="evidence" value="ECO:0007669"/>
    <property type="project" value="UniProtKB-KW"/>
</dbReference>
<evidence type="ECO:0000313" key="1">
    <source>
        <dbReference type="EMBL" id="KAA2265720.1"/>
    </source>
</evidence>
<proteinExistence type="predicted"/>
<name>A0A5B2XRY0_9PSEU</name>
<gene>
    <name evidence="1" type="ORF">F0L68_03875</name>
</gene>
<dbReference type="AlphaFoldDB" id="A0A5B2XRY0"/>
<sequence length="387" mass="41196">MTALPAIDPEQRRARLGSRHLLAASARVDTAEAVADALVALHATDPATVFLSAGARLTGPGPLPVERALYERATLTRMHGMRNTVFVVPTELVPVVHCSTTHAVAARERKGLLGFLRDGGFDQAWLAEVEAAALAALADRGSATAGELAADVPGLAEQIVVAAGKPYEAKASVVTKLLRVLGVEGRIVRGRPRGSWISGQHEWTLAGAMPEIPVAEAQADLVARWLAAYGPGTEADLKWWTGWTLTAVRKALATVGAVTVDLAEGTGHALAEDVEPVAAPEPWAALLPALDPTPMGWQHRDWYLPQEHRAALFDRSGNIGPTVWWNGQVVGGWAQRPDGEIALRLLTGLGRDARAAVQAEAARLAAWLDGVRVTPRFRTPLERELAA</sequence>
<dbReference type="PANTHER" id="PTHR38479">
    <property type="entry name" value="LMO0824 PROTEIN"/>
    <property type="match status" value="1"/>
</dbReference>
<dbReference type="PANTHER" id="PTHR38479:SF2">
    <property type="entry name" value="WINGED HELIX DNA-BINDING DOMAIN-CONTAINING PROTEIN"/>
    <property type="match status" value="1"/>
</dbReference>
<reference evidence="1 2" key="1">
    <citation type="submission" date="2019-09" db="EMBL/GenBank/DDBJ databases">
        <title>Goodfellowia gen. nov., a new genus of the Pseudonocardineae related to Actinoalloteichus, containing Goodfellowia coeruleoviolacea gen. nov., comb. nov. gen. nov., comb. nov.</title>
        <authorList>
            <person name="Labeda D."/>
        </authorList>
    </citation>
    <scope>NUCLEOTIDE SEQUENCE [LARGE SCALE GENOMIC DNA]</scope>
    <source>
        <strain evidence="1 2">AN110305</strain>
    </source>
</reference>
<organism evidence="1 2">
    <name type="scientific">Solihabitans fulvus</name>
    <dbReference type="NCBI Taxonomy" id="1892852"/>
    <lineage>
        <taxon>Bacteria</taxon>
        <taxon>Bacillati</taxon>
        <taxon>Actinomycetota</taxon>
        <taxon>Actinomycetes</taxon>
        <taxon>Pseudonocardiales</taxon>
        <taxon>Pseudonocardiaceae</taxon>
        <taxon>Solihabitans</taxon>
    </lineage>
</organism>
<reference evidence="1 2" key="2">
    <citation type="submission" date="2019-09" db="EMBL/GenBank/DDBJ databases">
        <authorList>
            <person name="Jin C."/>
        </authorList>
    </citation>
    <scope>NUCLEOTIDE SEQUENCE [LARGE SCALE GENOMIC DNA]</scope>
    <source>
        <strain evidence="1 2">AN110305</strain>
    </source>
</reference>
<dbReference type="OrthoDB" id="9148135at2"/>
<protein>
    <submittedName>
        <fullName evidence="1">Winged helix DNA-binding domain-containing protein</fullName>
    </submittedName>
</protein>
<keyword evidence="2" id="KW-1185">Reference proteome</keyword>
<dbReference type="Proteomes" id="UP000323454">
    <property type="component" value="Unassembled WGS sequence"/>
</dbReference>
<keyword evidence="1" id="KW-0238">DNA-binding</keyword>
<evidence type="ECO:0000313" key="2">
    <source>
        <dbReference type="Proteomes" id="UP000323454"/>
    </source>
</evidence>
<accession>A0A5B2XRY0</accession>
<dbReference type="InterPro" id="IPR009351">
    <property type="entry name" value="AlkZ-like"/>
</dbReference>
<dbReference type="EMBL" id="VUOB01000005">
    <property type="protein sequence ID" value="KAA2265720.1"/>
    <property type="molecule type" value="Genomic_DNA"/>
</dbReference>
<dbReference type="RefSeq" id="WP_149848005.1">
    <property type="nucleotide sequence ID" value="NZ_VUOB01000005.1"/>
</dbReference>
<comment type="caution">
    <text evidence="1">The sequence shown here is derived from an EMBL/GenBank/DDBJ whole genome shotgun (WGS) entry which is preliminary data.</text>
</comment>
<dbReference type="Pfam" id="PF06224">
    <property type="entry name" value="AlkZ-like"/>
    <property type="match status" value="1"/>
</dbReference>